<dbReference type="GO" id="GO:0005524">
    <property type="term" value="F:ATP binding"/>
    <property type="evidence" value="ECO:0007669"/>
    <property type="project" value="UniProtKB-KW"/>
</dbReference>
<dbReference type="SUPFAM" id="SSF55681">
    <property type="entry name" value="Class II aaRS and biotin synthetases"/>
    <property type="match status" value="1"/>
</dbReference>
<organism evidence="12">
    <name type="scientific">Satyrvirus sp</name>
    <dbReference type="NCBI Taxonomy" id="2487771"/>
    <lineage>
        <taxon>Viruses</taxon>
        <taxon>Varidnaviria</taxon>
        <taxon>Bamfordvirae</taxon>
        <taxon>Nucleocytoviricota</taxon>
        <taxon>Megaviricetes</taxon>
        <taxon>Imitervirales</taxon>
        <taxon>Mimiviridae</taxon>
        <taxon>Megamimivirinae</taxon>
    </lineage>
</organism>
<evidence type="ECO:0000256" key="2">
    <source>
        <dbReference type="ARBA" id="ARBA00008226"/>
    </source>
</evidence>
<dbReference type="EMBL" id="MK072457">
    <property type="protein sequence ID" value="AYV85530.1"/>
    <property type="molecule type" value="Genomic_DNA"/>
</dbReference>
<protein>
    <recommendedName>
        <fullName evidence="9">Asparaginyl-tRNA synthetase</fullName>
    </recommendedName>
</protein>
<evidence type="ECO:0000256" key="8">
    <source>
        <dbReference type="ARBA" id="ARBA00023146"/>
    </source>
</evidence>
<dbReference type="InterPro" id="IPR006195">
    <property type="entry name" value="aa-tRNA-synth_II"/>
</dbReference>
<accession>A0A3G5AEC1</accession>
<gene>
    <name evidence="12" type="ORF">Satyrvirus21_14</name>
</gene>
<dbReference type="CDD" id="cd04100">
    <property type="entry name" value="Asp_Lys_Asn_RS_N"/>
    <property type="match status" value="1"/>
</dbReference>
<keyword evidence="3" id="KW-0963">Cytoplasm</keyword>
<keyword evidence="8 12" id="KW-0030">Aminoacyl-tRNA synthetase</keyword>
<evidence type="ECO:0000256" key="1">
    <source>
        <dbReference type="ARBA" id="ARBA00004496"/>
    </source>
</evidence>
<keyword evidence="5" id="KW-0547">Nucleotide-binding</keyword>
<dbReference type="GO" id="GO:0004812">
    <property type="term" value="F:aminoacyl-tRNA ligase activity"/>
    <property type="evidence" value="ECO:0007669"/>
    <property type="project" value="UniProtKB-KW"/>
</dbReference>
<evidence type="ECO:0000256" key="5">
    <source>
        <dbReference type="ARBA" id="ARBA00022741"/>
    </source>
</evidence>
<keyword evidence="7" id="KW-0648">Protein biosynthesis</keyword>
<feature type="domain" description="Aminoacyl-transfer RNA synthetases class-II family profile" evidence="11">
    <location>
        <begin position="136"/>
        <end position="512"/>
    </location>
</feature>
<dbReference type="InterPro" id="IPR012340">
    <property type="entry name" value="NA-bd_OB-fold"/>
</dbReference>
<evidence type="ECO:0000313" key="12">
    <source>
        <dbReference type="EMBL" id="AYV85530.1"/>
    </source>
</evidence>
<evidence type="ECO:0000256" key="9">
    <source>
        <dbReference type="ARBA" id="ARBA00029886"/>
    </source>
</evidence>
<evidence type="ECO:0000256" key="3">
    <source>
        <dbReference type="ARBA" id="ARBA00022490"/>
    </source>
</evidence>
<evidence type="ECO:0000259" key="11">
    <source>
        <dbReference type="PROSITE" id="PS50862"/>
    </source>
</evidence>
<dbReference type="PANTHER" id="PTHR22594">
    <property type="entry name" value="ASPARTYL/LYSYL-TRNA SYNTHETASE"/>
    <property type="match status" value="1"/>
</dbReference>
<sequence>MEKSISLLTKGDEDSQIIICGWVDRIRYYKSNIFFELRDGPLKNDIVQCIGTSECSNFCKESYVEVQGIVKKVPEKHSTNTGIEFHVQKILCHSPSNPDISGRLCASASYDTQLDERHIYVRGNTIRTAAAITDLVLRTLRKTFKSFGCYEIVPPMYGDVKCEGGSNVFVMNHLGTPVYMTQSSQMYLECMVPALGNTYCIQPSFRAEKSHTRRHLTCFTHAECELHGFQTFDDFIFFLKHFLNRFFGFIVTKDTKGILKNTMRNEKLSIYEFVEDYIKKDFIVMSHSEAVSELVKRSIKKSDGSDYMDLDDIPEAAERNLIDSIDKIVLLTKFPSMTKAFYTASDPTDKARSLSVDIEFPGVGEIFGCSMREYDYEKLREKLELFTLRDVSDKILDMLENMNHPEIVSEIKTKIELMEVNNLRTILMKAILVLETHEKNLPEYKFDLFSLVKEKYDTLRKEVQDIPYKSYQWYFDLRKYGSGKTGGFGLGVERLVAWLTGAYTVKEVTMFPRFDGRLSP</sequence>
<evidence type="ECO:0000256" key="10">
    <source>
        <dbReference type="ARBA" id="ARBA00047844"/>
    </source>
</evidence>
<dbReference type="PANTHER" id="PTHR22594:SF16">
    <property type="entry name" value="ASPARAGINE--TRNA LIGASE, CYTOPLASMIC"/>
    <property type="match status" value="1"/>
</dbReference>
<dbReference type="PROSITE" id="PS50862">
    <property type="entry name" value="AA_TRNA_LIGASE_II"/>
    <property type="match status" value="1"/>
</dbReference>
<keyword evidence="6" id="KW-0067">ATP-binding</keyword>
<dbReference type="SUPFAM" id="SSF50249">
    <property type="entry name" value="Nucleic acid-binding proteins"/>
    <property type="match status" value="1"/>
</dbReference>
<evidence type="ECO:0000256" key="7">
    <source>
        <dbReference type="ARBA" id="ARBA00022917"/>
    </source>
</evidence>
<dbReference type="Gene3D" id="3.30.930.10">
    <property type="entry name" value="Bira Bifunctional Protein, Domain 2"/>
    <property type="match status" value="1"/>
</dbReference>
<reference evidence="12" key="1">
    <citation type="submission" date="2018-10" db="EMBL/GenBank/DDBJ databases">
        <title>Hidden diversity of soil giant viruses.</title>
        <authorList>
            <person name="Schulz F."/>
            <person name="Alteio L."/>
            <person name="Goudeau D."/>
            <person name="Ryan E.M."/>
            <person name="Malmstrom R.R."/>
            <person name="Blanchard J."/>
            <person name="Woyke T."/>
        </authorList>
    </citation>
    <scope>NUCLEOTIDE SEQUENCE</scope>
    <source>
        <strain evidence="12">SAV1</strain>
    </source>
</reference>
<dbReference type="PRINTS" id="PR01042">
    <property type="entry name" value="TRNASYNTHASP"/>
</dbReference>
<dbReference type="InterPro" id="IPR002312">
    <property type="entry name" value="Asp/Asn-tRNA-synth_IIb"/>
</dbReference>
<proteinExistence type="inferred from homology"/>
<comment type="similarity">
    <text evidence="2">Belongs to the class-II aminoacyl-tRNA synthetase family.</text>
</comment>
<evidence type="ECO:0000256" key="6">
    <source>
        <dbReference type="ARBA" id="ARBA00022840"/>
    </source>
</evidence>
<keyword evidence="4" id="KW-0436">Ligase</keyword>
<dbReference type="Gene3D" id="2.40.50.140">
    <property type="entry name" value="Nucleic acid-binding proteins"/>
    <property type="match status" value="1"/>
</dbReference>
<dbReference type="InterPro" id="IPR004364">
    <property type="entry name" value="Aa-tRNA-synt_II"/>
</dbReference>
<name>A0A3G5AEC1_9VIRU</name>
<comment type="subcellular location">
    <subcellularLocation>
        <location evidence="1">Cytoplasm</location>
    </subcellularLocation>
</comment>
<dbReference type="InterPro" id="IPR045864">
    <property type="entry name" value="aa-tRNA-synth_II/BPL/LPL"/>
</dbReference>
<comment type="catalytic activity">
    <reaction evidence="10">
        <text>tRNA(Asn) + L-asparagine + ATP = L-asparaginyl-tRNA(Asn) + AMP + diphosphate + H(+)</text>
        <dbReference type="Rhea" id="RHEA:11180"/>
        <dbReference type="Rhea" id="RHEA-COMP:9659"/>
        <dbReference type="Rhea" id="RHEA-COMP:9674"/>
        <dbReference type="ChEBI" id="CHEBI:15378"/>
        <dbReference type="ChEBI" id="CHEBI:30616"/>
        <dbReference type="ChEBI" id="CHEBI:33019"/>
        <dbReference type="ChEBI" id="CHEBI:58048"/>
        <dbReference type="ChEBI" id="CHEBI:78442"/>
        <dbReference type="ChEBI" id="CHEBI:78515"/>
        <dbReference type="ChEBI" id="CHEBI:456215"/>
        <dbReference type="EC" id="6.1.1.22"/>
    </reaction>
</comment>
<evidence type="ECO:0000256" key="4">
    <source>
        <dbReference type="ARBA" id="ARBA00022598"/>
    </source>
</evidence>
<dbReference type="Pfam" id="PF00152">
    <property type="entry name" value="tRNA-synt_2"/>
    <property type="match status" value="2"/>
</dbReference>